<reference evidence="2" key="1">
    <citation type="submission" date="2020-05" db="EMBL/GenBank/DDBJ databases">
        <authorList>
            <person name="Chiriac C."/>
            <person name="Salcher M."/>
            <person name="Ghai R."/>
            <person name="Kavagutti S V."/>
        </authorList>
    </citation>
    <scope>NUCLEOTIDE SEQUENCE</scope>
</reference>
<feature type="region of interest" description="Disordered" evidence="1">
    <location>
        <begin position="346"/>
        <end position="377"/>
    </location>
</feature>
<dbReference type="EMBL" id="LR798197">
    <property type="protein sequence ID" value="CAB5151645.1"/>
    <property type="molecule type" value="Genomic_DNA"/>
</dbReference>
<protein>
    <submittedName>
        <fullName evidence="2">Uncharacterized protein</fullName>
    </submittedName>
</protein>
<organism evidence="2">
    <name type="scientific">uncultured Caudovirales phage</name>
    <dbReference type="NCBI Taxonomy" id="2100421"/>
    <lineage>
        <taxon>Viruses</taxon>
        <taxon>Duplodnaviria</taxon>
        <taxon>Heunggongvirae</taxon>
        <taxon>Uroviricota</taxon>
        <taxon>Caudoviricetes</taxon>
        <taxon>Peduoviridae</taxon>
        <taxon>Maltschvirus</taxon>
        <taxon>Maltschvirus maltsch</taxon>
    </lineage>
</organism>
<evidence type="ECO:0000313" key="2">
    <source>
        <dbReference type="EMBL" id="CAB5151645.1"/>
    </source>
</evidence>
<feature type="compositionally biased region" description="Low complexity" evidence="1">
    <location>
        <begin position="351"/>
        <end position="374"/>
    </location>
</feature>
<name>A0A6J7W505_9CAUD</name>
<evidence type="ECO:0000256" key="1">
    <source>
        <dbReference type="SAM" id="MobiDB-lite"/>
    </source>
</evidence>
<accession>A0A6J7W505</accession>
<sequence>MATVIDSLLIELGLDTSKFNQEQKKSVQELRKFDEQAQKTSKNTQQGAKDIGEGFAKSRDALISLGVALVGFKGFTNFVQTMTTGNAALGRNANLLGLSARELDAWGGVLGTVGGNLDSFQSSLQNMESGLANIKLGDSAILTPLARLGALGAVDLNKNTVDIYKLADAIKKVADQDKQLALSLSSQMGISKEMFMILSQGSDQVRRLYGEQYQLSGVNEKNTESAQKLQAEWAKVKQAFSGASNQVMDNLYPALEGLAKVTVLGLEKFVEYDKKLNGLITNVGLFAASLGTLHVSLKAIGVTLGSGVWAGLTRFFGGAALLLHSGNLNEGEDEELKKIWEKYDREHGTKNGKPSSGPSAGGANLPRNLRNNNPGNIEYGDFARRMGATGSDGRFAIFPNMKAGEDAMANLLMGYMQSGNNTISKIVGKWSPAKENGMANTTAYINDVSKRTGIDPNKPLSMGELGAVRQAMSQHEGSSSSVQTNIGTINVQTQATDGKGVALDLGKSLQNNSLINYGMQGNR</sequence>
<proteinExistence type="predicted"/>
<gene>
    <name evidence="2" type="ORF">UFOVP148_54</name>
</gene>